<organism evidence="2 3">
    <name type="scientific">Hyaloscypha variabilis (strain UAMH 11265 / GT02V1 / F)</name>
    <name type="common">Meliniomyces variabilis</name>
    <dbReference type="NCBI Taxonomy" id="1149755"/>
    <lineage>
        <taxon>Eukaryota</taxon>
        <taxon>Fungi</taxon>
        <taxon>Dikarya</taxon>
        <taxon>Ascomycota</taxon>
        <taxon>Pezizomycotina</taxon>
        <taxon>Leotiomycetes</taxon>
        <taxon>Helotiales</taxon>
        <taxon>Hyaloscyphaceae</taxon>
        <taxon>Hyaloscypha</taxon>
        <taxon>Hyaloscypha variabilis</taxon>
    </lineage>
</organism>
<proteinExistence type="predicted"/>
<gene>
    <name evidence="2" type="ORF">L207DRAFT_571361</name>
</gene>
<evidence type="ECO:0000313" key="3">
    <source>
        <dbReference type="Proteomes" id="UP000235786"/>
    </source>
</evidence>
<dbReference type="Proteomes" id="UP000235786">
    <property type="component" value="Unassembled WGS sequence"/>
</dbReference>
<evidence type="ECO:0000313" key="2">
    <source>
        <dbReference type="EMBL" id="PMD33934.1"/>
    </source>
</evidence>
<feature type="compositionally biased region" description="Basic and acidic residues" evidence="1">
    <location>
        <begin position="665"/>
        <end position="678"/>
    </location>
</feature>
<dbReference type="STRING" id="1149755.A0A2J6R613"/>
<feature type="compositionally biased region" description="Low complexity" evidence="1">
    <location>
        <begin position="55"/>
        <end position="75"/>
    </location>
</feature>
<feature type="compositionally biased region" description="Low complexity" evidence="1">
    <location>
        <begin position="595"/>
        <end position="606"/>
    </location>
</feature>
<feature type="compositionally biased region" description="Low complexity" evidence="1">
    <location>
        <begin position="420"/>
        <end position="444"/>
    </location>
</feature>
<feature type="region of interest" description="Disordered" evidence="1">
    <location>
        <begin position="663"/>
        <end position="700"/>
    </location>
</feature>
<feature type="compositionally biased region" description="Polar residues" evidence="1">
    <location>
        <begin position="383"/>
        <end position="399"/>
    </location>
</feature>
<feature type="region of interest" description="Disordered" evidence="1">
    <location>
        <begin position="172"/>
        <end position="216"/>
    </location>
</feature>
<feature type="compositionally biased region" description="Polar residues" evidence="1">
    <location>
        <begin position="99"/>
        <end position="109"/>
    </location>
</feature>
<feature type="compositionally biased region" description="Basic and acidic residues" evidence="1">
    <location>
        <begin position="266"/>
        <end position="276"/>
    </location>
</feature>
<feature type="region of interest" description="Disordered" evidence="1">
    <location>
        <begin position="250"/>
        <end position="528"/>
    </location>
</feature>
<feature type="compositionally biased region" description="Low complexity" evidence="1">
    <location>
        <begin position="514"/>
        <end position="528"/>
    </location>
</feature>
<reference evidence="2 3" key="1">
    <citation type="submission" date="2016-04" db="EMBL/GenBank/DDBJ databases">
        <title>A degradative enzymes factory behind the ericoid mycorrhizal symbiosis.</title>
        <authorList>
            <consortium name="DOE Joint Genome Institute"/>
            <person name="Martino E."/>
            <person name="Morin E."/>
            <person name="Grelet G."/>
            <person name="Kuo A."/>
            <person name="Kohler A."/>
            <person name="Daghino S."/>
            <person name="Barry K."/>
            <person name="Choi C."/>
            <person name="Cichocki N."/>
            <person name="Clum A."/>
            <person name="Copeland A."/>
            <person name="Hainaut M."/>
            <person name="Haridas S."/>
            <person name="Labutti K."/>
            <person name="Lindquist E."/>
            <person name="Lipzen A."/>
            <person name="Khouja H.-R."/>
            <person name="Murat C."/>
            <person name="Ohm R."/>
            <person name="Olson A."/>
            <person name="Spatafora J."/>
            <person name="Veneault-Fourrey C."/>
            <person name="Henrissat B."/>
            <person name="Grigoriev I."/>
            <person name="Martin F."/>
            <person name="Perotto S."/>
        </authorList>
    </citation>
    <scope>NUCLEOTIDE SEQUENCE [LARGE SCALE GENOMIC DNA]</scope>
    <source>
        <strain evidence="2 3">F</strain>
    </source>
</reference>
<feature type="region of interest" description="Disordered" evidence="1">
    <location>
        <begin position="592"/>
        <end position="615"/>
    </location>
</feature>
<dbReference type="OrthoDB" id="10666958at2759"/>
<evidence type="ECO:0000256" key="1">
    <source>
        <dbReference type="SAM" id="MobiDB-lite"/>
    </source>
</evidence>
<feature type="compositionally biased region" description="Basic and acidic residues" evidence="1">
    <location>
        <begin position="400"/>
        <end position="418"/>
    </location>
</feature>
<feature type="compositionally biased region" description="Basic and acidic residues" evidence="1">
    <location>
        <begin position="300"/>
        <end position="330"/>
    </location>
</feature>
<dbReference type="AlphaFoldDB" id="A0A2J6R613"/>
<keyword evidence="3" id="KW-1185">Reference proteome</keyword>
<dbReference type="EMBL" id="KZ613955">
    <property type="protein sequence ID" value="PMD33934.1"/>
    <property type="molecule type" value="Genomic_DNA"/>
</dbReference>
<name>A0A2J6R613_HYAVF</name>
<feature type="compositionally biased region" description="Acidic residues" evidence="1">
    <location>
        <begin position="363"/>
        <end position="377"/>
    </location>
</feature>
<feature type="compositionally biased region" description="Low complexity" evidence="1">
    <location>
        <begin position="691"/>
        <end position="700"/>
    </location>
</feature>
<feature type="compositionally biased region" description="Polar residues" evidence="1">
    <location>
        <begin position="445"/>
        <end position="455"/>
    </location>
</feature>
<feature type="compositionally biased region" description="Polar residues" evidence="1">
    <location>
        <begin position="470"/>
        <end position="500"/>
    </location>
</feature>
<protein>
    <submittedName>
        <fullName evidence="2">Uncharacterized protein</fullName>
    </submittedName>
</protein>
<sequence>MTDNTSSNKLPGVEEVAASFRATGESRTDANWRRLKNLSPRLEVVLRPQAGTEYNSNSSLNLRNNEAAAEPNRQNSPSSENDESSTRSNEAPTFKPYNTGHSEATSTPSKPIAPRQSPLAHLVVKSTPLSEDRVQDLHEALTAKLPGLPPSCTSLSSASNAFTGISPQIQAENDSTKEVNLRGGGTSGDSEDDFDKTNTRQDKASRGKKNHRLEGDDAILSTDRTVWEPLANAMITHLWQHQDEVSRAQRAAERSALAGSSGEVAAEDRDAIREDRGEEEDGGNLDERNGQEEGGDEENRDGGRGGGEDGGADRGDGEGGEARDEGRDQDEGGSGGDQDNEKGRDNEDNGDEKDSKDNGKSDDEQEEGEETPEDTDDGGVPIDSTSSRGESAKGQSAPDQDTHDDSAQNESAAEHSGRDQTTSAQSQSIAQDPPSSESTSDSEQINTLSTDSAPSSEPAGFENADAPTASPDNEPTQSSIGDIQSSPPTGASANVQSQSDETQDFAPVEAEGEQQSTSANTSAATTTGNTQALQQANVTTNLQSQPIQAQGGQSNAATFTASVNTHSHPQASTSTHAVAPTLLSANHVYHTAPFSSSTSSWSSSTTLVGETEEPRWVPNPTNFGINKRRCPVCIQRNAKQTCSGGPPCDACARLGYNARQCQTGEKGEDRGGKHEGPGRKRGKRGGGGIDGADFAGKVVS</sequence>
<accession>A0A2J6R613</accession>
<feature type="compositionally biased region" description="Basic and acidic residues" evidence="1">
    <location>
        <begin position="195"/>
        <end position="205"/>
    </location>
</feature>
<feature type="region of interest" description="Disordered" evidence="1">
    <location>
        <begin position="1"/>
        <end position="117"/>
    </location>
</feature>
<feature type="compositionally biased region" description="Basic and acidic residues" evidence="1">
    <location>
        <begin position="339"/>
        <end position="362"/>
    </location>
</feature>